<reference evidence="1 3" key="1">
    <citation type="submission" date="2018-03" db="EMBL/GenBank/DDBJ databases">
        <authorList>
            <person name="Dailey F.E."/>
        </authorList>
    </citation>
    <scope>NUCLEOTIDE SEQUENCE [LARGE SCALE GENOMIC DNA]</scope>
    <source>
        <strain evidence="1 3">CW7</strain>
    </source>
</reference>
<evidence type="ECO:0000313" key="3">
    <source>
        <dbReference type="Proteomes" id="UP000240506"/>
    </source>
</evidence>
<accession>A0A380AKA5</accession>
<dbReference type="STRING" id="365591.SAMN05421840_104219"/>
<dbReference type="Proteomes" id="UP000255061">
    <property type="component" value="Unassembled WGS sequence"/>
</dbReference>
<dbReference type="EMBL" id="UGYV01000001">
    <property type="protein sequence ID" value="SUI81716.1"/>
    <property type="molecule type" value="Genomic_DNA"/>
</dbReference>
<evidence type="ECO:0000313" key="2">
    <source>
        <dbReference type="EMBL" id="SUI81716.1"/>
    </source>
</evidence>
<accession>A0A1N6VTC1</accession>
<protein>
    <submittedName>
        <fullName evidence="2">Uncharacterized protein</fullName>
    </submittedName>
</protein>
<dbReference type="RefSeq" id="WP_076497927.1">
    <property type="nucleotide sequence ID" value="NZ_BPFE01000003.1"/>
</dbReference>
<keyword evidence="3" id="KW-1185">Reference proteome</keyword>
<sequence>MRWNLNADRRVISLFLIVISGLISTSVVAGEVIVNRSSEPIDAFAVRDQVLKDFEWQESIRRQQQIQILQALPFGCITAMRPYRYFICGERHYRPYNYQQRELYIEIDPPEQ</sequence>
<reference evidence="1 3" key="2">
    <citation type="submission" date="2018-04" db="EMBL/GenBank/DDBJ databases">
        <title>Genomic sequence of a freshwater isolate of Shewanella morhuae.</title>
        <authorList>
            <person name="Castillo D.E."/>
            <person name="Gram L."/>
        </authorList>
    </citation>
    <scope>NUCLEOTIDE SEQUENCE [LARGE SCALE GENOMIC DNA]</scope>
    <source>
        <strain evidence="1 3">CW7</strain>
    </source>
</reference>
<dbReference type="Proteomes" id="UP000240506">
    <property type="component" value="Unassembled WGS sequence"/>
</dbReference>
<reference evidence="2 4" key="3">
    <citation type="submission" date="2018-06" db="EMBL/GenBank/DDBJ databases">
        <authorList>
            <consortium name="Pathogen Informatics"/>
            <person name="Doyle S."/>
        </authorList>
    </citation>
    <scope>NUCLEOTIDE SEQUENCE [LARGE SCALE GENOMIC DNA]</scope>
    <source>
        <strain evidence="2 4">NCTC10736</strain>
    </source>
</reference>
<dbReference type="EMBL" id="PYSG01000002">
    <property type="protein sequence ID" value="PTA51358.1"/>
    <property type="molecule type" value="Genomic_DNA"/>
</dbReference>
<evidence type="ECO:0000313" key="4">
    <source>
        <dbReference type="Proteomes" id="UP000255061"/>
    </source>
</evidence>
<evidence type="ECO:0000313" key="1">
    <source>
        <dbReference type="EMBL" id="PTA51358.1"/>
    </source>
</evidence>
<gene>
    <name evidence="1" type="ORF">C9I43_13075</name>
    <name evidence="2" type="ORF">NCTC10736_02457</name>
</gene>
<name>A0A1N6VTC1_9GAMM</name>
<dbReference type="AlphaFoldDB" id="A0A1N6VTC1"/>
<dbReference type="OrthoDB" id="6272584at2"/>
<proteinExistence type="predicted"/>
<organism evidence="2 4">
    <name type="scientific">Shewanella morhuae</name>
    <dbReference type="NCBI Taxonomy" id="365591"/>
    <lineage>
        <taxon>Bacteria</taxon>
        <taxon>Pseudomonadati</taxon>
        <taxon>Pseudomonadota</taxon>
        <taxon>Gammaproteobacteria</taxon>
        <taxon>Alteromonadales</taxon>
        <taxon>Shewanellaceae</taxon>
        <taxon>Shewanella</taxon>
    </lineage>
</organism>